<protein>
    <submittedName>
        <fullName evidence="1">Uncharacterized protein</fullName>
    </submittedName>
</protein>
<organism evidence="1 2">
    <name type="scientific">Kitasatospora xanthocidica</name>
    <dbReference type="NCBI Taxonomy" id="83382"/>
    <lineage>
        <taxon>Bacteria</taxon>
        <taxon>Bacillati</taxon>
        <taxon>Actinomycetota</taxon>
        <taxon>Actinomycetes</taxon>
        <taxon>Kitasatosporales</taxon>
        <taxon>Streptomycetaceae</taxon>
        <taxon>Kitasatospora</taxon>
    </lineage>
</organism>
<dbReference type="Proteomes" id="UP000263377">
    <property type="component" value="Unassembled WGS sequence"/>
</dbReference>
<accession>A0A373A5D8</accession>
<evidence type="ECO:0000313" key="1">
    <source>
        <dbReference type="EMBL" id="RGD63356.1"/>
    </source>
</evidence>
<reference evidence="1 2" key="1">
    <citation type="submission" date="2018-08" db="EMBL/GenBank/DDBJ databases">
        <title>Diversity &amp; Physiological Properties of Lignin-Decomposing Actinobacteria from Soil.</title>
        <authorList>
            <person name="Roh S.G."/>
            <person name="Kim S.B."/>
        </authorList>
    </citation>
    <scope>NUCLEOTIDE SEQUENCE [LARGE SCALE GENOMIC DNA]</scope>
    <source>
        <strain evidence="1 2">MMS17-GH009</strain>
    </source>
</reference>
<evidence type="ECO:0000313" key="2">
    <source>
        <dbReference type="Proteomes" id="UP000263377"/>
    </source>
</evidence>
<dbReference type="EMBL" id="QVIG01000001">
    <property type="protein sequence ID" value="RGD63356.1"/>
    <property type="molecule type" value="Genomic_DNA"/>
</dbReference>
<dbReference type="AlphaFoldDB" id="A0A373A5D8"/>
<sequence length="179" mass="19663">MDWLEGQGYGEDETVLVYFRGTTRAAVADGLTARHRPPFARGEEPAPGEWGVIVHPMLNPSRDDYDDIDYRGLCPEGAELVVFVPNPCIVKAHGPTAYHYRDGRISSCVDYEGAEHVGERWPNALAPLVTAAGLGIGGEFAESPDREQRLTALICEHLGLPALDRAAITVDRELMDDYQ</sequence>
<gene>
    <name evidence="1" type="ORF">DR950_35240</name>
</gene>
<comment type="caution">
    <text evidence="1">The sequence shown here is derived from an EMBL/GenBank/DDBJ whole genome shotgun (WGS) entry which is preliminary data.</text>
</comment>
<name>A0A373A5D8_9ACTN</name>
<keyword evidence="2" id="KW-1185">Reference proteome</keyword>
<proteinExistence type="predicted"/>